<evidence type="ECO:0000313" key="2">
    <source>
        <dbReference type="Proteomes" id="UP001597483"/>
    </source>
</evidence>
<reference evidence="2" key="1">
    <citation type="journal article" date="2019" name="Int. J. Syst. Evol. Microbiol.">
        <title>The Global Catalogue of Microorganisms (GCM) 10K type strain sequencing project: providing services to taxonomists for standard genome sequencing and annotation.</title>
        <authorList>
            <consortium name="The Broad Institute Genomics Platform"/>
            <consortium name="The Broad Institute Genome Sequencing Center for Infectious Disease"/>
            <person name="Wu L."/>
            <person name="Ma J."/>
        </authorList>
    </citation>
    <scope>NUCLEOTIDE SEQUENCE [LARGE SCALE GENOMIC DNA]</scope>
    <source>
        <strain evidence="2">CGMCC 4.7641</strain>
    </source>
</reference>
<organism evidence="1 2">
    <name type="scientific">Amycolatopsis silviterrae</name>
    <dbReference type="NCBI Taxonomy" id="1656914"/>
    <lineage>
        <taxon>Bacteria</taxon>
        <taxon>Bacillati</taxon>
        <taxon>Actinomycetota</taxon>
        <taxon>Actinomycetes</taxon>
        <taxon>Pseudonocardiales</taxon>
        <taxon>Pseudonocardiaceae</taxon>
        <taxon>Amycolatopsis</taxon>
    </lineage>
</organism>
<protein>
    <submittedName>
        <fullName evidence="1">SDR family oxidoreductase</fullName>
    </submittedName>
</protein>
<accession>A0ABW5GXQ7</accession>
<dbReference type="EMBL" id="JBHUKS010000001">
    <property type="protein sequence ID" value="MFD2465750.1"/>
    <property type="molecule type" value="Genomic_DNA"/>
</dbReference>
<dbReference type="Pfam" id="PF13561">
    <property type="entry name" value="adh_short_C2"/>
    <property type="match status" value="1"/>
</dbReference>
<dbReference type="Proteomes" id="UP001597483">
    <property type="component" value="Unassembled WGS sequence"/>
</dbReference>
<sequence length="39" mass="3956">MLKRYGTLDEQAAAIAFLASDEASYVTGTVLPVAGGDPG</sequence>
<gene>
    <name evidence="1" type="ORF">ACFSVL_00010</name>
</gene>
<comment type="caution">
    <text evidence="1">The sequence shown here is derived from an EMBL/GenBank/DDBJ whole genome shotgun (WGS) entry which is preliminary data.</text>
</comment>
<dbReference type="RefSeq" id="WP_378299080.1">
    <property type="nucleotide sequence ID" value="NZ_JBHUKS010000001.1"/>
</dbReference>
<evidence type="ECO:0000313" key="1">
    <source>
        <dbReference type="EMBL" id="MFD2465750.1"/>
    </source>
</evidence>
<dbReference type="InterPro" id="IPR036291">
    <property type="entry name" value="NAD(P)-bd_dom_sf"/>
</dbReference>
<proteinExistence type="predicted"/>
<keyword evidence="2" id="KW-1185">Reference proteome</keyword>
<dbReference type="SUPFAM" id="SSF51735">
    <property type="entry name" value="NAD(P)-binding Rossmann-fold domains"/>
    <property type="match status" value="1"/>
</dbReference>
<dbReference type="Gene3D" id="3.40.50.720">
    <property type="entry name" value="NAD(P)-binding Rossmann-like Domain"/>
    <property type="match status" value="1"/>
</dbReference>
<name>A0ABW5GXQ7_9PSEU</name>
<dbReference type="InterPro" id="IPR002347">
    <property type="entry name" value="SDR_fam"/>
</dbReference>